<dbReference type="InterPro" id="IPR028098">
    <property type="entry name" value="Glyco_trans_4-like_N"/>
</dbReference>
<evidence type="ECO:0000256" key="1">
    <source>
        <dbReference type="ARBA" id="ARBA00006464"/>
    </source>
</evidence>
<dbReference type="InterPro" id="IPR001296">
    <property type="entry name" value="Glyco_trans_1"/>
</dbReference>
<evidence type="ECO:0000259" key="2">
    <source>
        <dbReference type="Pfam" id="PF00534"/>
    </source>
</evidence>
<evidence type="ECO:0000259" key="3">
    <source>
        <dbReference type="Pfam" id="PF02397"/>
    </source>
</evidence>
<evidence type="ECO:0000259" key="4">
    <source>
        <dbReference type="Pfam" id="PF13579"/>
    </source>
</evidence>
<feature type="domain" description="Bacterial sugar transferase" evidence="3">
    <location>
        <begin position="414"/>
        <end position="589"/>
    </location>
</feature>
<keyword evidence="6" id="KW-1185">Reference proteome</keyword>
<organism evidence="5 6">
    <name type="scientific">Deinococcus marmoris</name>
    <dbReference type="NCBI Taxonomy" id="249408"/>
    <lineage>
        <taxon>Bacteria</taxon>
        <taxon>Thermotogati</taxon>
        <taxon>Deinococcota</taxon>
        <taxon>Deinococci</taxon>
        <taxon>Deinococcales</taxon>
        <taxon>Deinococcaceae</taxon>
        <taxon>Deinococcus</taxon>
    </lineage>
</organism>
<dbReference type="Pfam" id="PF02397">
    <property type="entry name" value="Bac_transf"/>
    <property type="match status" value="1"/>
</dbReference>
<dbReference type="PANTHER" id="PTHR30576">
    <property type="entry name" value="COLANIC BIOSYNTHESIS UDP-GLUCOSE LIPID CARRIER TRANSFERASE"/>
    <property type="match status" value="1"/>
</dbReference>
<dbReference type="Pfam" id="PF13579">
    <property type="entry name" value="Glyco_trans_4_4"/>
    <property type="match status" value="1"/>
</dbReference>
<evidence type="ECO:0000313" key="6">
    <source>
        <dbReference type="Proteomes" id="UP000186607"/>
    </source>
</evidence>
<dbReference type="STRING" id="249408.BOO71_0013642"/>
<reference evidence="5 6" key="1">
    <citation type="submission" date="2017-01" db="EMBL/GenBank/DDBJ databases">
        <title>Genome Analysis of Deinococcus marmoris KOPRI26562.</title>
        <authorList>
            <person name="Kim J.H."/>
            <person name="Oh H.-M."/>
        </authorList>
    </citation>
    <scope>NUCLEOTIDE SEQUENCE [LARGE SCALE GENOMIC DNA]</scope>
    <source>
        <strain evidence="5 6">KOPRI26562</strain>
    </source>
</reference>
<feature type="domain" description="Glycosyltransferase subfamily 4-like N-terminal" evidence="4">
    <location>
        <begin position="22"/>
        <end position="197"/>
    </location>
</feature>
<dbReference type="GO" id="GO:0016780">
    <property type="term" value="F:phosphotransferase activity, for other substituted phosphate groups"/>
    <property type="evidence" value="ECO:0007669"/>
    <property type="project" value="TreeGrafter"/>
</dbReference>
<dbReference type="SUPFAM" id="SSF53756">
    <property type="entry name" value="UDP-Glycosyltransferase/glycogen phosphorylase"/>
    <property type="match status" value="1"/>
</dbReference>
<dbReference type="GO" id="GO:0016757">
    <property type="term" value="F:glycosyltransferase activity"/>
    <property type="evidence" value="ECO:0007669"/>
    <property type="project" value="InterPro"/>
</dbReference>
<sequence>MRILLITQWFDPEPSFKGLLFAQELRRQGHQVEVLTGFPNYPGGKVYPGYRIRPFQREVMDGIPILRVPLYPSHDGSGAKRALNYLSFAAAASIGTLFVNRPDVAYVYHPPATVSLPAMVLRALRGVPFVYDIQDLWPDTLAATGMMENAAVLKGVSGWMNRVYRQAAHVTVLSEGFKERLQQRGVPENKLSVISNWTDEGQITMATPDPARARELGFEGRFNVVFAGTMGKAQALDTVLEAAEVLRESQPTARFVMIGGGVEVERLQAQTMEKQLSNVVFLPRRPPSEIGEILNLADALLVHLKDDPLFAITIPSKTQAYLMVGKPILMGVRGDAAWMVEDAGAGYAFEPQHPQALADAVARLMGMTAAERKEMGSSGQAYYWQRLSLEVGARAFVRVFGQVVMANRSSDRFKRLLDIVAAGSGLVILSLPLAGLASLVRLKLGSPVLFSQQRPGLHGQPFTMHKFRTMRDAVDSHGQPLPDSERMTPLGRFLRASSLDELPELVNVLRGDMSLVGPRPLLVEYLERYTPQQARRHEVRPGITGWAQVNGRNAISWDQKFKLDVWYVENRSFALDMKILWLTVQKVFKREGISAAGEATMPRFEGQGEI</sequence>
<dbReference type="CDD" id="cd03794">
    <property type="entry name" value="GT4_WbuB-like"/>
    <property type="match status" value="1"/>
</dbReference>
<dbReference type="Pfam" id="PF00534">
    <property type="entry name" value="Glycos_transf_1"/>
    <property type="match status" value="1"/>
</dbReference>
<dbReference type="PANTHER" id="PTHR30576:SF8">
    <property type="entry name" value="UNDECAPRENYL-PHOSPHATE GALACTOSE PHOSPHOTRANSFERASE"/>
    <property type="match status" value="1"/>
</dbReference>
<dbReference type="InterPro" id="IPR003362">
    <property type="entry name" value="Bact_transf"/>
</dbReference>
<comment type="caution">
    <text evidence="5">The sequence shown here is derived from an EMBL/GenBank/DDBJ whole genome shotgun (WGS) entry which is preliminary data.</text>
</comment>
<accession>A0A1U7NSE4</accession>
<dbReference type="Proteomes" id="UP000186607">
    <property type="component" value="Unassembled WGS sequence"/>
</dbReference>
<gene>
    <name evidence="5" type="ORF">BOO71_0013642</name>
</gene>
<name>A0A1U7NSE4_9DEIO</name>
<dbReference type="AlphaFoldDB" id="A0A1U7NSE4"/>
<keyword evidence="5" id="KW-0808">Transferase</keyword>
<dbReference type="EMBL" id="MSTI01000160">
    <property type="protein sequence ID" value="OLV15842.1"/>
    <property type="molecule type" value="Genomic_DNA"/>
</dbReference>
<proteinExistence type="inferred from homology"/>
<dbReference type="RefSeq" id="WP_075836634.1">
    <property type="nucleotide sequence ID" value="NZ_MSTI01000160.1"/>
</dbReference>
<feature type="domain" description="Glycosyl transferase family 1" evidence="2">
    <location>
        <begin position="218"/>
        <end position="379"/>
    </location>
</feature>
<dbReference type="Gene3D" id="3.40.50.2000">
    <property type="entry name" value="Glycogen Phosphorylase B"/>
    <property type="match status" value="2"/>
</dbReference>
<dbReference type="OrthoDB" id="9808602at2"/>
<evidence type="ECO:0000313" key="5">
    <source>
        <dbReference type="EMBL" id="OLV15842.1"/>
    </source>
</evidence>
<comment type="similarity">
    <text evidence="1">Belongs to the bacterial sugar transferase family.</text>
</comment>
<protein>
    <submittedName>
        <fullName evidence="5">Lipid carrier: UDP-N-acetylgalactosaminyltransferase</fullName>
    </submittedName>
</protein>